<dbReference type="GO" id="GO:0016810">
    <property type="term" value="F:hydrolase activity, acting on carbon-nitrogen (but not peptide) bonds"/>
    <property type="evidence" value="ECO:0007669"/>
    <property type="project" value="InterPro"/>
</dbReference>
<dbReference type="OrthoDB" id="9776235at2"/>
<keyword evidence="5" id="KW-1185">Reference proteome</keyword>
<dbReference type="EMBL" id="VJVV01000003">
    <property type="protein sequence ID" value="TRO82637.1"/>
    <property type="molecule type" value="Genomic_DNA"/>
</dbReference>
<gene>
    <name evidence="4" type="ORF">FL622_05475</name>
</gene>
<evidence type="ECO:0000313" key="5">
    <source>
        <dbReference type="Proteomes" id="UP000317155"/>
    </source>
</evidence>
<dbReference type="Proteomes" id="UP000317155">
    <property type="component" value="Unassembled WGS sequence"/>
</dbReference>
<reference evidence="4 5" key="1">
    <citation type="submission" date="2019-07" db="EMBL/GenBank/DDBJ databases">
        <title>Insights of Desulfuromonas acetexigens electromicrobiology.</title>
        <authorList>
            <person name="Katuri K."/>
            <person name="Sapireddy V."/>
            <person name="Shaw D.R."/>
            <person name="Saikaly P."/>
        </authorList>
    </citation>
    <scope>NUCLEOTIDE SEQUENCE [LARGE SCALE GENOMIC DNA]</scope>
    <source>
        <strain evidence="4 5">2873</strain>
    </source>
</reference>
<evidence type="ECO:0000256" key="1">
    <source>
        <dbReference type="ARBA" id="ARBA00022729"/>
    </source>
</evidence>
<name>A0A550JHE7_9BACT</name>
<keyword evidence="2" id="KW-0812">Transmembrane</keyword>
<dbReference type="PANTHER" id="PTHR34216:SF7">
    <property type="entry name" value="POLY-BETA-1,6-N-ACETYL-D-GLUCOSAMINE N-DEACETYLASE"/>
    <property type="match status" value="1"/>
</dbReference>
<proteinExistence type="predicted"/>
<comment type="caution">
    <text evidence="4">The sequence shown here is derived from an EMBL/GenBank/DDBJ whole genome shotgun (WGS) entry which is preliminary data.</text>
</comment>
<dbReference type="CDD" id="cd10973">
    <property type="entry name" value="CE4_DAC_u4_5s"/>
    <property type="match status" value="1"/>
</dbReference>
<sequence>MPFAVTCVPEFDPSPAPMPASLFFPSLVSSLCVKVWIMRLFLSFGLLLVFLSLITPAWAGQANMFVYHRFGDARYPSTNIALEVFAEQLELLRTKEYTVLPLRDVVDRLTQGTPLPERCAVLTVDDGYESFLTGAMPLLRRYGYPVSLFVSTDSVGAPGYLGWDQLRALRDEGVEIGNHSASHPYLLDRQKGEDEAAWLTRIRGDIERASAVMQRELGGMSGVFAYPYGEYSPEVAKLVRELGFAGAVAQHSGVVEAAADPFVLPRFPMGGAYATFVEFRDKLAMRPLKLKVMSPESPVITGKNPPELLVEIIDGEADLKGLRCFVGGQEGGIVEPVAGHPGRYRVVASAPLEGRRGRYTLTAPGRNGGWHWFSQLWVQPRP</sequence>
<accession>A0A550JHE7</accession>
<dbReference type="InterPro" id="IPR051398">
    <property type="entry name" value="Polysacch_Deacetylase"/>
</dbReference>
<keyword evidence="2" id="KW-0472">Membrane</keyword>
<dbReference type="PANTHER" id="PTHR34216">
    <property type="match status" value="1"/>
</dbReference>
<dbReference type="InterPro" id="IPR011330">
    <property type="entry name" value="Glyco_hydro/deAcase_b/a-brl"/>
</dbReference>
<feature type="transmembrane region" description="Helical" evidence="2">
    <location>
        <begin position="36"/>
        <end position="59"/>
    </location>
</feature>
<dbReference type="Pfam" id="PF01522">
    <property type="entry name" value="Polysacc_deac_1"/>
    <property type="match status" value="1"/>
</dbReference>
<evidence type="ECO:0000259" key="3">
    <source>
        <dbReference type="PROSITE" id="PS51677"/>
    </source>
</evidence>
<dbReference type="AlphaFoldDB" id="A0A550JHE7"/>
<keyword evidence="2" id="KW-1133">Transmembrane helix</keyword>
<evidence type="ECO:0000256" key="2">
    <source>
        <dbReference type="SAM" id="Phobius"/>
    </source>
</evidence>
<protein>
    <submittedName>
        <fullName evidence="4">Polysaccharide deacetylase family protein</fullName>
    </submittedName>
</protein>
<dbReference type="GO" id="GO:0005975">
    <property type="term" value="P:carbohydrate metabolic process"/>
    <property type="evidence" value="ECO:0007669"/>
    <property type="project" value="InterPro"/>
</dbReference>
<evidence type="ECO:0000313" key="4">
    <source>
        <dbReference type="EMBL" id="TRO82637.1"/>
    </source>
</evidence>
<dbReference type="SUPFAM" id="SSF88713">
    <property type="entry name" value="Glycoside hydrolase/deacetylase"/>
    <property type="match status" value="1"/>
</dbReference>
<dbReference type="Gene3D" id="3.20.20.370">
    <property type="entry name" value="Glycoside hydrolase/deacetylase"/>
    <property type="match status" value="1"/>
</dbReference>
<feature type="domain" description="NodB homology" evidence="3">
    <location>
        <begin position="118"/>
        <end position="382"/>
    </location>
</feature>
<dbReference type="PROSITE" id="PS51677">
    <property type="entry name" value="NODB"/>
    <property type="match status" value="1"/>
</dbReference>
<organism evidence="4 5">
    <name type="scientific">Trichloromonas acetexigens</name>
    <dbReference type="NCBI Taxonomy" id="38815"/>
    <lineage>
        <taxon>Bacteria</taxon>
        <taxon>Pseudomonadati</taxon>
        <taxon>Thermodesulfobacteriota</taxon>
        <taxon>Desulfuromonadia</taxon>
        <taxon>Desulfuromonadales</taxon>
        <taxon>Trichloromonadaceae</taxon>
        <taxon>Trichloromonas</taxon>
    </lineage>
</organism>
<keyword evidence="1" id="KW-0732">Signal</keyword>
<dbReference type="InterPro" id="IPR002509">
    <property type="entry name" value="NODB_dom"/>
</dbReference>